<dbReference type="Gene3D" id="2.60.20.10">
    <property type="entry name" value="Crystallins"/>
    <property type="match status" value="1"/>
</dbReference>
<feature type="chain" id="PRO_5025488396" evidence="1">
    <location>
        <begin position="18"/>
        <end position="102"/>
    </location>
</feature>
<dbReference type="EMBL" id="MU006572">
    <property type="protein sequence ID" value="KAF2747520.1"/>
    <property type="molecule type" value="Genomic_DNA"/>
</dbReference>
<keyword evidence="1" id="KW-0732">Signal</keyword>
<reference evidence="2" key="1">
    <citation type="journal article" date="2020" name="Stud. Mycol.">
        <title>101 Dothideomycetes genomes: a test case for predicting lifestyles and emergence of pathogens.</title>
        <authorList>
            <person name="Haridas S."/>
            <person name="Albert R."/>
            <person name="Binder M."/>
            <person name="Bloem J."/>
            <person name="Labutti K."/>
            <person name="Salamov A."/>
            <person name="Andreopoulos B."/>
            <person name="Baker S."/>
            <person name="Barry K."/>
            <person name="Bills G."/>
            <person name="Bluhm B."/>
            <person name="Cannon C."/>
            <person name="Castanera R."/>
            <person name="Culley D."/>
            <person name="Daum C."/>
            <person name="Ezra D."/>
            <person name="Gonzalez J."/>
            <person name="Henrissat B."/>
            <person name="Kuo A."/>
            <person name="Liang C."/>
            <person name="Lipzen A."/>
            <person name="Lutzoni F."/>
            <person name="Magnuson J."/>
            <person name="Mondo S."/>
            <person name="Nolan M."/>
            <person name="Ohm R."/>
            <person name="Pangilinan J."/>
            <person name="Park H.-J."/>
            <person name="Ramirez L."/>
            <person name="Alfaro M."/>
            <person name="Sun H."/>
            <person name="Tritt A."/>
            <person name="Yoshinaga Y."/>
            <person name="Zwiers L.-H."/>
            <person name="Turgeon B."/>
            <person name="Goodwin S."/>
            <person name="Spatafora J."/>
            <person name="Crous P."/>
            <person name="Grigoriev I."/>
        </authorList>
    </citation>
    <scope>NUCLEOTIDE SEQUENCE</scope>
    <source>
        <strain evidence="2">CBS 119925</strain>
    </source>
</reference>
<dbReference type="AlphaFoldDB" id="A0A6A6VD59"/>
<sequence>MKITFFAAVAFASVASAREFVIFEHTNFRGSQWTEKNYAPACISIGAHGRKASSISTKASGCTTFYNQPNCQGGRILFLRQMAAILSSVYVSPSKRPLESCA</sequence>
<evidence type="ECO:0000256" key="1">
    <source>
        <dbReference type="SAM" id="SignalP"/>
    </source>
</evidence>
<gene>
    <name evidence="2" type="ORF">M011DRAFT_526130</name>
</gene>
<dbReference type="InterPro" id="IPR011024">
    <property type="entry name" value="G_crystallin-like"/>
</dbReference>
<organism evidence="2 3">
    <name type="scientific">Sporormia fimetaria CBS 119925</name>
    <dbReference type="NCBI Taxonomy" id="1340428"/>
    <lineage>
        <taxon>Eukaryota</taxon>
        <taxon>Fungi</taxon>
        <taxon>Dikarya</taxon>
        <taxon>Ascomycota</taxon>
        <taxon>Pezizomycotina</taxon>
        <taxon>Dothideomycetes</taxon>
        <taxon>Pleosporomycetidae</taxon>
        <taxon>Pleosporales</taxon>
        <taxon>Sporormiaceae</taxon>
        <taxon>Sporormia</taxon>
    </lineage>
</organism>
<keyword evidence="3" id="KW-1185">Reference proteome</keyword>
<accession>A0A6A6VD59</accession>
<name>A0A6A6VD59_9PLEO</name>
<protein>
    <submittedName>
        <fullName evidence="2">Uncharacterized protein</fullName>
    </submittedName>
</protein>
<evidence type="ECO:0000313" key="2">
    <source>
        <dbReference type="EMBL" id="KAF2747520.1"/>
    </source>
</evidence>
<proteinExistence type="predicted"/>
<evidence type="ECO:0000313" key="3">
    <source>
        <dbReference type="Proteomes" id="UP000799440"/>
    </source>
</evidence>
<feature type="signal peptide" evidence="1">
    <location>
        <begin position="1"/>
        <end position="17"/>
    </location>
</feature>
<dbReference type="Proteomes" id="UP000799440">
    <property type="component" value="Unassembled WGS sequence"/>
</dbReference>
<dbReference type="SUPFAM" id="SSF49695">
    <property type="entry name" value="gamma-Crystallin-like"/>
    <property type="match status" value="1"/>
</dbReference>